<dbReference type="CDD" id="cd05120">
    <property type="entry name" value="APH_ChoK_like"/>
    <property type="match status" value="1"/>
</dbReference>
<dbReference type="Gene3D" id="3.90.1200.10">
    <property type="match status" value="1"/>
</dbReference>
<dbReference type="Proteomes" id="UP000249402">
    <property type="component" value="Unassembled WGS sequence"/>
</dbReference>
<dbReference type="SUPFAM" id="SSF56112">
    <property type="entry name" value="Protein kinase-like (PK-like)"/>
    <property type="match status" value="1"/>
</dbReference>
<dbReference type="Gene3D" id="3.30.200.20">
    <property type="entry name" value="Phosphorylase Kinase, domain 1"/>
    <property type="match status" value="1"/>
</dbReference>
<dbReference type="EMBL" id="KZ824445">
    <property type="protein sequence ID" value="RAK99646.1"/>
    <property type="molecule type" value="Genomic_DNA"/>
</dbReference>
<dbReference type="OrthoDB" id="10003767at2759"/>
<dbReference type="InterPro" id="IPR011009">
    <property type="entry name" value="Kinase-like_dom_sf"/>
</dbReference>
<name>A0A395GVV3_9EURO</name>
<dbReference type="GO" id="GO:0005739">
    <property type="term" value="C:mitochondrion"/>
    <property type="evidence" value="ECO:0007669"/>
    <property type="project" value="TreeGrafter"/>
</dbReference>
<dbReference type="VEuPathDB" id="FungiDB:BO80DRAFT_384864"/>
<dbReference type="InterPro" id="IPR051035">
    <property type="entry name" value="Mito_inheritance_9"/>
</dbReference>
<keyword evidence="2" id="KW-1185">Reference proteome</keyword>
<dbReference type="PANTHER" id="PTHR36091:SF2">
    <property type="entry name" value="AMINOGLYCOSIDE PHOSPHOTRANSFERASE DOMAIN-CONTAINING PROTEIN"/>
    <property type="match status" value="1"/>
</dbReference>
<evidence type="ECO:0000313" key="1">
    <source>
        <dbReference type="EMBL" id="RAK99646.1"/>
    </source>
</evidence>
<sequence length="507" mass="57777">MNEEERLKERYVRFDPNELRRVAAQAIGEDHCPSMIKFAEGGFNKVFLLRGNSGKEVIARIPTPIAGPSHYTTASEVATMDFLRVILGIPIPKVLAYSTSSTNPVGAEYIIMERIEGVSLASRWLSLTTEEVKSVMKQIVEMEQRVFAYPLPGYGSLYRQKDIQGEMQIPIPVEDFYIGPVATRQFWHGDRNKTKVDRGPWLSSKDCFTSAARRETACTLHHAKSQPRKTFLLPTLHNINPSEHVSLLSKFQEIASYLIPTESHHNSPTLRHPDLSLANILLEPGSTKITSILDWQDAVVFPLSLQAGYPAFCEHDVSQTQSLQRPSLPDNFNHLSITEQTQIKTQFRLEEANLYYTATTGIYNDLHMSALQIPHLGMRQYLYQQTGYPWDADLINLRAALIGIATPHIWNRISSVPCPVTFTEQERQTAKEDSDEWNESEKMLSTIRDHLGVDLEGGTAPENFEWAAHRNREMRLEMTRQADEHERDLCWRNWPFRDDTDDSAPPS</sequence>
<dbReference type="RefSeq" id="XP_025573974.1">
    <property type="nucleotide sequence ID" value="XM_025716968.1"/>
</dbReference>
<evidence type="ECO:0000313" key="2">
    <source>
        <dbReference type="Proteomes" id="UP000249402"/>
    </source>
</evidence>
<gene>
    <name evidence="1" type="ORF">BO80DRAFT_384864</name>
</gene>
<accession>A0A395GVV3</accession>
<proteinExistence type="predicted"/>
<dbReference type="PANTHER" id="PTHR36091">
    <property type="entry name" value="ALTERED INHERITANCE OF MITOCHONDRIA PROTEIN 9, MITOCHONDRIAL"/>
    <property type="match status" value="1"/>
</dbReference>
<protein>
    <submittedName>
        <fullName evidence="1">Uncharacterized protein</fullName>
    </submittedName>
</protein>
<dbReference type="GeneID" id="37221833"/>
<dbReference type="AlphaFoldDB" id="A0A395GVV3"/>
<reference evidence="1 2" key="1">
    <citation type="submission" date="2018-02" db="EMBL/GenBank/DDBJ databases">
        <title>The genomes of Aspergillus section Nigri reveals drivers in fungal speciation.</title>
        <authorList>
            <consortium name="DOE Joint Genome Institute"/>
            <person name="Vesth T.C."/>
            <person name="Nybo J."/>
            <person name="Theobald S."/>
            <person name="Brandl J."/>
            <person name="Frisvad J.C."/>
            <person name="Nielsen K.F."/>
            <person name="Lyhne E.K."/>
            <person name="Kogle M.E."/>
            <person name="Kuo A."/>
            <person name="Riley R."/>
            <person name="Clum A."/>
            <person name="Nolan M."/>
            <person name="Lipzen A."/>
            <person name="Salamov A."/>
            <person name="Henrissat B."/>
            <person name="Wiebenga A."/>
            <person name="De vries R.P."/>
            <person name="Grigoriev I.V."/>
            <person name="Mortensen U.H."/>
            <person name="Andersen M.R."/>
            <person name="Baker S.E."/>
        </authorList>
    </citation>
    <scope>NUCLEOTIDE SEQUENCE [LARGE SCALE GENOMIC DNA]</scope>
    <source>
        <strain evidence="1 2">CBS 121593</strain>
    </source>
</reference>
<organism evidence="1 2">
    <name type="scientific">Aspergillus ibericus CBS 121593</name>
    <dbReference type="NCBI Taxonomy" id="1448316"/>
    <lineage>
        <taxon>Eukaryota</taxon>
        <taxon>Fungi</taxon>
        <taxon>Dikarya</taxon>
        <taxon>Ascomycota</taxon>
        <taxon>Pezizomycotina</taxon>
        <taxon>Eurotiomycetes</taxon>
        <taxon>Eurotiomycetidae</taxon>
        <taxon>Eurotiales</taxon>
        <taxon>Aspergillaceae</taxon>
        <taxon>Aspergillus</taxon>
        <taxon>Aspergillus subgen. Circumdati</taxon>
    </lineage>
</organism>